<dbReference type="AlphaFoldDB" id="A0A433SCU2"/>
<organism evidence="2 3">
    <name type="scientific">Saezia sanguinis</name>
    <dbReference type="NCBI Taxonomy" id="1965230"/>
    <lineage>
        <taxon>Bacteria</taxon>
        <taxon>Pseudomonadati</taxon>
        <taxon>Pseudomonadota</taxon>
        <taxon>Betaproteobacteria</taxon>
        <taxon>Burkholderiales</taxon>
        <taxon>Saeziaceae</taxon>
        <taxon>Saezia</taxon>
    </lineage>
</organism>
<keyword evidence="3" id="KW-1185">Reference proteome</keyword>
<evidence type="ECO:0000256" key="1">
    <source>
        <dbReference type="SAM" id="MobiDB-lite"/>
    </source>
</evidence>
<dbReference type="EMBL" id="PQSP01000004">
    <property type="protein sequence ID" value="RUS66567.1"/>
    <property type="molecule type" value="Genomic_DNA"/>
</dbReference>
<proteinExistence type="predicted"/>
<evidence type="ECO:0000313" key="3">
    <source>
        <dbReference type="Proteomes" id="UP000286947"/>
    </source>
</evidence>
<dbReference type="OrthoDB" id="9035409at2"/>
<comment type="caution">
    <text evidence="2">The sequence shown here is derived from an EMBL/GenBank/DDBJ whole genome shotgun (WGS) entry which is preliminary data.</text>
</comment>
<feature type="region of interest" description="Disordered" evidence="1">
    <location>
        <begin position="36"/>
        <end position="78"/>
    </location>
</feature>
<dbReference type="RefSeq" id="WP_126980048.1">
    <property type="nucleotide sequence ID" value="NZ_PQSP01000004.1"/>
</dbReference>
<name>A0A433SCU2_9BURK</name>
<reference evidence="2 3" key="1">
    <citation type="submission" date="2018-01" db="EMBL/GenBank/DDBJ databases">
        <title>Saezia sanguinis gen. nov., sp. nov., in the order Burkholderiales isolated from human blood.</title>
        <authorList>
            <person name="Medina-Pascual M.J."/>
            <person name="Valdezate S."/>
            <person name="Monzon S."/>
            <person name="Cuesta I."/>
            <person name="Carrasco G."/>
            <person name="Villalon P."/>
            <person name="Saez-Nieto J.A."/>
        </authorList>
    </citation>
    <scope>NUCLEOTIDE SEQUENCE [LARGE SCALE GENOMIC DNA]</scope>
    <source>
        <strain evidence="2 3">CNM695-12</strain>
    </source>
</reference>
<sequence>MDTVNDAGVDNRAAQVRDDASVSAALLGSLQGEAVQHEAKGAAGNHAGNEPGNEAGDKAGLFGDGTEQPQGVQMPGQDATPQQWAQFYEQIGRPQQPQDYELPLPQGDDGVFAKEMAPLLHQAGLTQHQAETLAQGWNAYMAQQVSAMQSQQEQQQAAQEAQYQAEAQALKQEWQGRYDANIELARRARAQFLPADRADDIINALQDAVGVKATVQLLYEIGRGLAEDDAAGLGGSGRAQARSAAEVLFDRG</sequence>
<protein>
    <submittedName>
        <fullName evidence="2">Uncharacterized protein</fullName>
    </submittedName>
</protein>
<gene>
    <name evidence="2" type="ORF">CUZ56_01847</name>
</gene>
<accession>A0A433SCU2</accession>
<evidence type="ECO:0000313" key="2">
    <source>
        <dbReference type="EMBL" id="RUS66567.1"/>
    </source>
</evidence>
<dbReference type="Proteomes" id="UP000286947">
    <property type="component" value="Unassembled WGS sequence"/>
</dbReference>